<dbReference type="AlphaFoldDB" id="G0P6M3"/>
<reference evidence="9" key="1">
    <citation type="submission" date="2011-07" db="EMBL/GenBank/DDBJ databases">
        <authorList>
            <consortium name="Caenorhabditis brenneri Sequencing and Analysis Consortium"/>
            <person name="Wilson R.K."/>
        </authorList>
    </citation>
    <scope>NUCLEOTIDE SEQUENCE [LARGE SCALE GENOMIC DNA]</scope>
    <source>
        <strain evidence="9">PB2801</strain>
    </source>
</reference>
<dbReference type="PRINTS" id="PR00296">
    <property type="entry name" value="CYCLINKINASE"/>
</dbReference>
<dbReference type="InterPro" id="IPR000789">
    <property type="entry name" value="Cyclin-dep_kinase_reg-sub"/>
</dbReference>
<evidence type="ECO:0000313" key="8">
    <source>
        <dbReference type="EMBL" id="EGT46501.1"/>
    </source>
</evidence>
<dbReference type="Gene3D" id="3.30.170.10">
    <property type="entry name" value="Cyclin-dependent kinase, regulatory subunit"/>
    <property type="match status" value="1"/>
</dbReference>
<organism evidence="9">
    <name type="scientific">Caenorhabditis brenneri</name>
    <name type="common">Nematode worm</name>
    <dbReference type="NCBI Taxonomy" id="135651"/>
    <lineage>
        <taxon>Eukaryota</taxon>
        <taxon>Metazoa</taxon>
        <taxon>Ecdysozoa</taxon>
        <taxon>Nematoda</taxon>
        <taxon>Chromadorea</taxon>
        <taxon>Rhabditida</taxon>
        <taxon>Rhabditina</taxon>
        <taxon>Rhabditomorpha</taxon>
        <taxon>Rhabditoidea</taxon>
        <taxon>Rhabditidae</taxon>
        <taxon>Peloderinae</taxon>
        <taxon>Caenorhabditis</taxon>
    </lineage>
</organism>
<dbReference type="OMA" id="ACCWELL"/>
<comment type="function">
    <text evidence="7">Binds to the catalytic subunit of the cyclin dependent kinases and is essential for their biological function.</text>
</comment>
<dbReference type="HOGENOM" id="CLU_140546_2_0_1"/>
<evidence type="ECO:0000256" key="2">
    <source>
        <dbReference type="ARBA" id="ARBA00022618"/>
    </source>
</evidence>
<accession>G0P6M3</accession>
<dbReference type="PROSITE" id="PS00945">
    <property type="entry name" value="CKS_2"/>
    <property type="match status" value="1"/>
</dbReference>
<evidence type="ECO:0000256" key="3">
    <source>
        <dbReference type="ARBA" id="ARBA00022776"/>
    </source>
</evidence>
<comment type="similarity">
    <text evidence="1 7">Belongs to the CKS family.</text>
</comment>
<evidence type="ECO:0000256" key="5">
    <source>
        <dbReference type="ARBA" id="ARBA00066120"/>
    </source>
</evidence>
<keyword evidence="3" id="KW-0498">Mitosis</keyword>
<dbReference type="InParanoid" id="G0P6M3"/>
<keyword evidence="2 7" id="KW-0132">Cell division</keyword>
<evidence type="ECO:0000256" key="7">
    <source>
        <dbReference type="RuleBase" id="RU311113"/>
    </source>
</evidence>
<dbReference type="SMART" id="SM01084">
    <property type="entry name" value="CKS"/>
    <property type="match status" value="1"/>
</dbReference>
<keyword evidence="4 7" id="KW-0131">Cell cycle</keyword>
<evidence type="ECO:0000313" key="9">
    <source>
        <dbReference type="Proteomes" id="UP000008068"/>
    </source>
</evidence>
<name>G0P6M3_CAEBE</name>
<dbReference type="PANTHER" id="PTHR23415">
    <property type="entry name" value="CYCLIN-DEPENDENT KINASES REGULATORY SUBUNIT/60S RIBOSOME SUBUNIT BIOGENESIS PROTEIN NIP7"/>
    <property type="match status" value="1"/>
</dbReference>
<comment type="subunit">
    <text evidence="5">Forms a homohexamer that can probably bind six kinase subunits. Interacts with cdk-1.</text>
</comment>
<dbReference type="GO" id="GO:0016538">
    <property type="term" value="F:cyclin-dependent protein serine/threonine kinase regulator activity"/>
    <property type="evidence" value="ECO:0007669"/>
    <property type="project" value="InterPro"/>
</dbReference>
<dbReference type="STRING" id="135651.G0P6M3"/>
<dbReference type="SUPFAM" id="SSF55637">
    <property type="entry name" value="Cell cycle regulatory proteins"/>
    <property type="match status" value="1"/>
</dbReference>
<dbReference type="GO" id="GO:0051301">
    <property type="term" value="P:cell division"/>
    <property type="evidence" value="ECO:0007669"/>
    <property type="project" value="UniProtKB-UniRule"/>
</dbReference>
<dbReference type="eggNOG" id="KOG3484">
    <property type="taxonomic scope" value="Eukaryota"/>
</dbReference>
<proteinExistence type="inferred from homology"/>
<sequence length="95" mass="10887">MTTATNDWYYSNTYKDDEFEYRHIHVSKEIATLIPENRLMSEIEWRSLGIQQSPGWVHYMIHGPERHILLFRRPLAGGLKAGASSRGNGTAVGVR</sequence>
<dbReference type="Pfam" id="PF01111">
    <property type="entry name" value="CKS"/>
    <property type="match status" value="1"/>
</dbReference>
<dbReference type="OrthoDB" id="440676at2759"/>
<dbReference type="InterPro" id="IPR036858">
    <property type="entry name" value="Cyclin-dep_kinase_reg-sub_sf"/>
</dbReference>
<dbReference type="Proteomes" id="UP000008068">
    <property type="component" value="Unassembled WGS sequence"/>
</dbReference>
<evidence type="ECO:0000256" key="6">
    <source>
        <dbReference type="ARBA" id="ARBA00068939"/>
    </source>
</evidence>
<evidence type="ECO:0000256" key="1">
    <source>
        <dbReference type="ARBA" id="ARBA00007782"/>
    </source>
</evidence>
<protein>
    <recommendedName>
        <fullName evidence="6 7">Cyclin-dependent kinases regulatory subunit</fullName>
    </recommendedName>
</protein>
<evidence type="ECO:0000256" key="4">
    <source>
        <dbReference type="ARBA" id="ARBA00023306"/>
    </source>
</evidence>
<keyword evidence="9" id="KW-1185">Reference proteome</keyword>
<gene>
    <name evidence="8" type="ORF">CAEBREN_04699</name>
</gene>
<dbReference type="FunFam" id="3.30.170.10:FF:000001">
    <property type="entry name" value="Cyclin-dependent kinases regulatory subunit"/>
    <property type="match status" value="1"/>
</dbReference>
<dbReference type="EMBL" id="GL380101">
    <property type="protein sequence ID" value="EGT46501.1"/>
    <property type="molecule type" value="Genomic_DNA"/>
</dbReference>